<organism evidence="3 4">
    <name type="scientific">Sphingomonas gellani</name>
    <dbReference type="NCBI Taxonomy" id="1166340"/>
    <lineage>
        <taxon>Bacteria</taxon>
        <taxon>Pseudomonadati</taxon>
        <taxon>Pseudomonadota</taxon>
        <taxon>Alphaproteobacteria</taxon>
        <taxon>Sphingomonadales</taxon>
        <taxon>Sphingomonadaceae</taxon>
        <taxon>Sphingomonas</taxon>
    </lineage>
</organism>
<reference evidence="4" key="1">
    <citation type="submission" date="2016-10" db="EMBL/GenBank/DDBJ databases">
        <authorList>
            <person name="Varghese N."/>
            <person name="Submissions S."/>
        </authorList>
    </citation>
    <scope>NUCLEOTIDE SEQUENCE [LARGE SCALE GENOMIC DNA]</scope>
    <source>
        <strain evidence="4">S6-262</strain>
    </source>
</reference>
<feature type="domain" description="Flagellar protein FlgJ N-terminal" evidence="2">
    <location>
        <begin position="49"/>
        <end position="94"/>
    </location>
</feature>
<proteinExistence type="predicted"/>
<evidence type="ECO:0000259" key="2">
    <source>
        <dbReference type="Pfam" id="PF10135"/>
    </source>
</evidence>
<name>A0A1H8CKU7_9SPHN</name>
<evidence type="ECO:0000313" key="3">
    <source>
        <dbReference type="EMBL" id="SEM95733.1"/>
    </source>
</evidence>
<feature type="compositionally biased region" description="Low complexity" evidence="1">
    <location>
        <begin position="1"/>
        <end position="17"/>
    </location>
</feature>
<feature type="region of interest" description="Disordered" evidence="1">
    <location>
        <begin position="1"/>
        <end position="24"/>
    </location>
</feature>
<protein>
    <submittedName>
        <fullName evidence="3">Flagellar protein FlgJ</fullName>
    </submittedName>
</protein>
<gene>
    <name evidence="3" type="ORF">SAMN05192583_1658</name>
</gene>
<accession>A0A1H8CKU7</accession>
<dbReference type="STRING" id="1166340.SAMN05192583_1658"/>
<dbReference type="AlphaFoldDB" id="A0A1H8CKU7"/>
<evidence type="ECO:0000313" key="4">
    <source>
        <dbReference type="Proteomes" id="UP000199206"/>
    </source>
</evidence>
<keyword evidence="4" id="KW-1185">Reference proteome</keyword>
<dbReference type="EMBL" id="FOCF01000003">
    <property type="protein sequence ID" value="SEM95733.1"/>
    <property type="molecule type" value="Genomic_DNA"/>
</dbReference>
<feature type="region of interest" description="Disordered" evidence="1">
    <location>
        <begin position="100"/>
        <end position="122"/>
    </location>
</feature>
<keyword evidence="3" id="KW-0282">Flagellum</keyword>
<dbReference type="InterPro" id="IPR019301">
    <property type="entry name" value="Flagellar_prot_FlgJ_N"/>
</dbReference>
<dbReference type="Proteomes" id="UP000199206">
    <property type="component" value="Unassembled WGS sequence"/>
</dbReference>
<dbReference type="Pfam" id="PF10135">
    <property type="entry name" value="Rod-binding"/>
    <property type="match status" value="1"/>
</dbReference>
<keyword evidence="3" id="KW-0969">Cilium</keyword>
<evidence type="ECO:0000256" key="1">
    <source>
        <dbReference type="SAM" id="MobiDB-lite"/>
    </source>
</evidence>
<dbReference type="PRINTS" id="PR01002">
    <property type="entry name" value="FLGFLGJ"/>
</dbReference>
<feature type="compositionally biased region" description="Polar residues" evidence="1">
    <location>
        <begin position="111"/>
        <end position="122"/>
    </location>
</feature>
<dbReference type="RefSeq" id="WP_139198052.1">
    <property type="nucleotide sequence ID" value="NZ_FOCF01000003.1"/>
</dbReference>
<sequence>MSDIPAVPNAAAPTPTAGISTDTSRLKSGANLKAAGEKFEAVFTGMMLKSMRQAKLADPLFDSKAIDTFSEMQDAQIAKTMAQHAPMGIGKAMTEFLSKSQKLAEADASKPNLNQPGTSPPK</sequence>
<keyword evidence="3" id="KW-0966">Cell projection</keyword>
<dbReference type="OrthoDB" id="8481704at2"/>